<feature type="region of interest" description="Disordered" evidence="1">
    <location>
        <begin position="452"/>
        <end position="479"/>
    </location>
</feature>
<feature type="region of interest" description="Disordered" evidence="1">
    <location>
        <begin position="207"/>
        <end position="244"/>
    </location>
</feature>
<dbReference type="EMBL" id="JAFIMR010000022">
    <property type="protein sequence ID" value="KAI1865277.1"/>
    <property type="molecule type" value="Genomic_DNA"/>
</dbReference>
<protein>
    <submittedName>
        <fullName evidence="2">Uncharacterized protein</fullName>
    </submittedName>
</protein>
<evidence type="ECO:0000313" key="2">
    <source>
        <dbReference type="EMBL" id="KAI1865277.1"/>
    </source>
</evidence>
<evidence type="ECO:0000313" key="3">
    <source>
        <dbReference type="Proteomes" id="UP000829685"/>
    </source>
</evidence>
<evidence type="ECO:0000256" key="1">
    <source>
        <dbReference type="SAM" id="MobiDB-lite"/>
    </source>
</evidence>
<feature type="compositionally biased region" description="Basic and acidic residues" evidence="1">
    <location>
        <begin position="217"/>
        <end position="226"/>
    </location>
</feature>
<proteinExistence type="predicted"/>
<name>A0A9Q0AKE6_9PEZI</name>
<sequence>MRYEDWDVLLFPRDSKVPMKEFKTQCHVVHDNEFSLSHGSYGLPTMTCFMPGLPTGTSFNISLHCWNIPEISQFTRNAFSQHDDLVKFEARVFIDSRMVASASFKRTGPWPQLLNHSFEFTKGGELQQLKFPSFRSELLRQSYWSPADELGRIKIVISEGFPRDSLTVPMERVKNVVAFSFQHAPLDILESSAIAWPNPAMWRRGPFNPTMPVPTEHPSDGADSHIHSPRRRSGPDSISSGYNTQGLTGANIIGAMPNTQAFLQQSTMTSTHAPSIGSYMDPFNTSNSDATSQFDWASGFGAVGHVPTATLHASKASKGARGAGKRSNSNVDMLDLGQGFFQGSQAHEDRDLNSIAMQVPANTPSTLQGQDFVEQLLAESDDTAGFPADLATTLTNSLLNQPMPISAPAASIPLPSSAVKSRKENLFGDATSDNTPILGLDHLDMRRVSQSVLPLQPRSGEVSSTNSPPSSRTFSGVFSNGSGSAGGDFGVNLTNANTVPSFTHHGTDADTPGATASSNDKSVKRSRNATPASTRAIDEEDEPRRSTPRVRIGFGEGMAG</sequence>
<organism evidence="2 3">
    <name type="scientific">Neoarthrinium moseri</name>
    <dbReference type="NCBI Taxonomy" id="1658444"/>
    <lineage>
        <taxon>Eukaryota</taxon>
        <taxon>Fungi</taxon>
        <taxon>Dikarya</taxon>
        <taxon>Ascomycota</taxon>
        <taxon>Pezizomycotina</taxon>
        <taxon>Sordariomycetes</taxon>
        <taxon>Xylariomycetidae</taxon>
        <taxon>Amphisphaeriales</taxon>
        <taxon>Apiosporaceae</taxon>
        <taxon>Neoarthrinium</taxon>
    </lineage>
</organism>
<feature type="region of interest" description="Disordered" evidence="1">
    <location>
        <begin position="500"/>
        <end position="560"/>
    </location>
</feature>
<reference evidence="2" key="1">
    <citation type="submission" date="2021-03" db="EMBL/GenBank/DDBJ databases">
        <title>Revisited historic fungal species revealed as producer of novel bioactive compounds through whole genome sequencing and comparative genomics.</title>
        <authorList>
            <person name="Vignolle G.A."/>
            <person name="Hochenegger N."/>
            <person name="Mach R.L."/>
            <person name="Mach-Aigner A.R."/>
            <person name="Javad Rahimi M."/>
            <person name="Salim K.A."/>
            <person name="Chan C.M."/>
            <person name="Lim L.B.L."/>
            <person name="Cai F."/>
            <person name="Druzhinina I.S."/>
            <person name="U'Ren J.M."/>
            <person name="Derntl C."/>
        </authorList>
    </citation>
    <scope>NUCLEOTIDE SEQUENCE</scope>
    <source>
        <strain evidence="2">TUCIM 5799</strain>
    </source>
</reference>
<accession>A0A9Q0AKE6</accession>
<feature type="compositionally biased region" description="Polar residues" evidence="1">
    <location>
        <begin position="461"/>
        <end position="479"/>
    </location>
</feature>
<keyword evidence="3" id="KW-1185">Reference proteome</keyword>
<gene>
    <name evidence="2" type="ORF">JX265_008324</name>
</gene>
<dbReference type="Proteomes" id="UP000829685">
    <property type="component" value="Unassembled WGS sequence"/>
</dbReference>
<comment type="caution">
    <text evidence="2">The sequence shown here is derived from an EMBL/GenBank/DDBJ whole genome shotgun (WGS) entry which is preliminary data.</text>
</comment>
<dbReference type="AlphaFoldDB" id="A0A9Q0AKE6"/>